<dbReference type="GO" id="GO:0000234">
    <property type="term" value="F:phosphoethanolamine N-methyltransferase activity"/>
    <property type="evidence" value="ECO:0007669"/>
    <property type="project" value="UniProtKB-EC"/>
</dbReference>
<dbReference type="PANTHER" id="PTHR44307">
    <property type="entry name" value="PHOSPHOETHANOLAMINE METHYLTRANSFERASE"/>
    <property type="match status" value="1"/>
</dbReference>
<organism evidence="8 9">
    <name type="scientific">Catenovulum agarivorans DS-2</name>
    <dbReference type="NCBI Taxonomy" id="1328313"/>
    <lineage>
        <taxon>Bacteria</taxon>
        <taxon>Pseudomonadati</taxon>
        <taxon>Pseudomonadota</taxon>
        <taxon>Gammaproteobacteria</taxon>
        <taxon>Alteromonadales</taxon>
        <taxon>Alteromonadaceae</taxon>
        <taxon>Catenovulum</taxon>
    </lineage>
</organism>
<evidence type="ECO:0000256" key="6">
    <source>
        <dbReference type="SAM" id="Coils"/>
    </source>
</evidence>
<proteinExistence type="predicted"/>
<dbReference type="eggNOG" id="COG2226">
    <property type="taxonomic scope" value="Bacteria"/>
</dbReference>
<sequence length="293" mass="34492">MDKNNQDIIDALARLSEIELQQQKLEQEYNYLQDKIHLAFDSNKYQTVEAEKHIISNFWAQAYGKYLDGGYITNDPFIVDARFKYEKVTIDSFIRQYANGYKTCLDVGCGNGRYTKFLAETFSRCIGIDLSEQRIADNKAENTLGNVEYQCCDISNSSKLVENGYDFIFIGDIFMYTHESNVEELFKLLVSLLSENGILLIRESTLLQGKENYRSKNYVAYYRNFKFYCSSIFERHLIHHQRNYSYNLYHLKKYFNVHQQHSAVLDNPELLNTIVPDYLPNEVRTGHFFLYKK</sequence>
<dbReference type="OrthoDB" id="9760689at2"/>
<evidence type="ECO:0000313" key="8">
    <source>
        <dbReference type="EMBL" id="EWH09483.1"/>
    </source>
</evidence>
<comment type="pathway">
    <text evidence="4">Phospholipid metabolism.</text>
</comment>
<keyword evidence="3 8" id="KW-0808">Transferase</keyword>
<dbReference type="InterPro" id="IPR041698">
    <property type="entry name" value="Methyltransf_25"/>
</dbReference>
<evidence type="ECO:0000256" key="4">
    <source>
        <dbReference type="ARBA" id="ARBA00025707"/>
    </source>
</evidence>
<dbReference type="PANTHER" id="PTHR44307:SF2">
    <property type="entry name" value="PHOSPHOETHANOLAMINE METHYLTRANSFERASE ISOFORM X1"/>
    <property type="match status" value="1"/>
</dbReference>
<dbReference type="CDD" id="cd02440">
    <property type="entry name" value="AdoMet_MTases"/>
    <property type="match status" value="1"/>
</dbReference>
<name>W7QNJ6_9ALTE</name>
<comment type="caution">
    <text evidence="8">The sequence shown here is derived from an EMBL/GenBank/DDBJ whole genome shotgun (WGS) entry which is preliminary data.</text>
</comment>
<evidence type="ECO:0000256" key="5">
    <source>
        <dbReference type="ARBA" id="ARBA00047622"/>
    </source>
</evidence>
<dbReference type="RefSeq" id="WP_035015125.1">
    <property type="nucleotide sequence ID" value="NZ_ARZY01000023.1"/>
</dbReference>
<protein>
    <submittedName>
        <fullName evidence="8">SAM-dependent methyltransferase</fullName>
    </submittedName>
</protein>
<comment type="pathway">
    <text evidence="1">Lipid metabolism.</text>
</comment>
<dbReference type="GO" id="GO:0032259">
    <property type="term" value="P:methylation"/>
    <property type="evidence" value="ECO:0007669"/>
    <property type="project" value="UniProtKB-KW"/>
</dbReference>
<evidence type="ECO:0000313" key="9">
    <source>
        <dbReference type="Proteomes" id="UP000019276"/>
    </source>
</evidence>
<keyword evidence="9" id="KW-1185">Reference proteome</keyword>
<keyword evidence="2 8" id="KW-0489">Methyltransferase</keyword>
<dbReference type="SUPFAM" id="SSF53335">
    <property type="entry name" value="S-adenosyl-L-methionine-dependent methyltransferases"/>
    <property type="match status" value="1"/>
</dbReference>
<keyword evidence="6" id="KW-0175">Coiled coil</keyword>
<dbReference type="STRING" id="1328313.DS2_12403"/>
<dbReference type="Gene3D" id="3.40.50.150">
    <property type="entry name" value="Vaccinia Virus protein VP39"/>
    <property type="match status" value="1"/>
</dbReference>
<feature type="domain" description="Methyltransferase" evidence="7">
    <location>
        <begin position="105"/>
        <end position="197"/>
    </location>
</feature>
<evidence type="ECO:0000259" key="7">
    <source>
        <dbReference type="Pfam" id="PF13649"/>
    </source>
</evidence>
<dbReference type="EMBL" id="ARZY01000023">
    <property type="protein sequence ID" value="EWH09483.1"/>
    <property type="molecule type" value="Genomic_DNA"/>
</dbReference>
<dbReference type="Proteomes" id="UP000019276">
    <property type="component" value="Unassembled WGS sequence"/>
</dbReference>
<reference evidence="8 9" key="1">
    <citation type="journal article" date="2014" name="Genome Announc.">
        <title>Draft Genome Sequence of the Agar-Degrading Bacterium Catenovulum sp. Strain DS-2, Isolated from Intestines of Haliotis diversicolor.</title>
        <authorList>
            <person name="Shan D."/>
            <person name="Li X."/>
            <person name="Gu Z."/>
            <person name="Wei G."/>
            <person name="Gao Z."/>
            <person name="Shao Z."/>
        </authorList>
    </citation>
    <scope>NUCLEOTIDE SEQUENCE [LARGE SCALE GENOMIC DNA]</scope>
    <source>
        <strain evidence="8 9">DS-2</strain>
    </source>
</reference>
<feature type="coiled-coil region" evidence="6">
    <location>
        <begin position="8"/>
        <end position="35"/>
    </location>
</feature>
<comment type="catalytic activity">
    <reaction evidence="5">
        <text>phosphoethanolamine + S-adenosyl-L-methionine = N-methylethanolamine phosphate + S-adenosyl-L-homocysteine + H(+)</text>
        <dbReference type="Rhea" id="RHEA:20365"/>
        <dbReference type="ChEBI" id="CHEBI:15378"/>
        <dbReference type="ChEBI" id="CHEBI:57781"/>
        <dbReference type="ChEBI" id="CHEBI:57856"/>
        <dbReference type="ChEBI" id="CHEBI:58190"/>
        <dbReference type="ChEBI" id="CHEBI:59789"/>
        <dbReference type="EC" id="2.1.1.103"/>
    </reaction>
    <physiologicalReaction direction="left-to-right" evidence="5">
        <dbReference type="Rhea" id="RHEA:20366"/>
    </physiologicalReaction>
</comment>
<gene>
    <name evidence="8" type="ORF">DS2_12403</name>
</gene>
<evidence type="ECO:0000256" key="2">
    <source>
        <dbReference type="ARBA" id="ARBA00022603"/>
    </source>
</evidence>
<evidence type="ECO:0000256" key="3">
    <source>
        <dbReference type="ARBA" id="ARBA00022679"/>
    </source>
</evidence>
<dbReference type="AlphaFoldDB" id="W7QNJ6"/>
<accession>W7QNJ6</accession>
<evidence type="ECO:0000256" key="1">
    <source>
        <dbReference type="ARBA" id="ARBA00005189"/>
    </source>
</evidence>
<dbReference type="Pfam" id="PF13649">
    <property type="entry name" value="Methyltransf_25"/>
    <property type="match status" value="1"/>
</dbReference>
<dbReference type="InterPro" id="IPR029063">
    <property type="entry name" value="SAM-dependent_MTases_sf"/>
</dbReference>